<accession>A0A7R8VVN5</accession>
<dbReference type="GO" id="GO:0022857">
    <property type="term" value="F:transmembrane transporter activity"/>
    <property type="evidence" value="ECO:0007669"/>
    <property type="project" value="InterPro"/>
</dbReference>
<name>A0A7R8VVN5_TIMDO</name>
<keyword evidence="4 6" id="KW-1133">Transmembrane helix</keyword>
<evidence type="ECO:0000313" key="8">
    <source>
        <dbReference type="EMBL" id="CAD7205699.1"/>
    </source>
</evidence>
<protein>
    <recommendedName>
        <fullName evidence="7">Major facilitator superfamily (MFS) profile domain-containing protein</fullName>
    </recommendedName>
</protein>
<evidence type="ECO:0000256" key="4">
    <source>
        <dbReference type="ARBA" id="ARBA00022989"/>
    </source>
</evidence>
<dbReference type="PROSITE" id="PS50850">
    <property type="entry name" value="MFS"/>
    <property type="match status" value="1"/>
</dbReference>
<evidence type="ECO:0000256" key="2">
    <source>
        <dbReference type="ARBA" id="ARBA00022448"/>
    </source>
</evidence>
<dbReference type="AlphaFoldDB" id="A0A7R8VVN5"/>
<dbReference type="PANTHER" id="PTHR23510:SF3">
    <property type="entry name" value="MAJOR FACILITATOR SUPERFAMILY DOMAIN-CONTAINING PROTEIN 8"/>
    <property type="match status" value="1"/>
</dbReference>
<dbReference type="GO" id="GO:0005765">
    <property type="term" value="C:lysosomal membrane"/>
    <property type="evidence" value="ECO:0007669"/>
    <property type="project" value="TreeGrafter"/>
</dbReference>
<keyword evidence="3 6" id="KW-0812">Transmembrane</keyword>
<dbReference type="InterPro" id="IPR020846">
    <property type="entry name" value="MFS_dom"/>
</dbReference>
<dbReference type="EMBL" id="OA576342">
    <property type="protein sequence ID" value="CAD7205699.1"/>
    <property type="molecule type" value="Genomic_DNA"/>
</dbReference>
<gene>
    <name evidence="8" type="ORF">TDIB3V08_LOCUS11849</name>
</gene>
<dbReference type="InterPro" id="IPR036259">
    <property type="entry name" value="MFS_trans_sf"/>
</dbReference>
<feature type="transmembrane region" description="Helical" evidence="6">
    <location>
        <begin position="38"/>
        <end position="59"/>
    </location>
</feature>
<keyword evidence="5 6" id="KW-0472">Membrane</keyword>
<dbReference type="Gene3D" id="1.20.1250.20">
    <property type="entry name" value="MFS general substrate transporter like domains"/>
    <property type="match status" value="1"/>
</dbReference>
<comment type="subcellular location">
    <subcellularLocation>
        <location evidence="1">Endomembrane system</location>
        <topology evidence="1">Multi-pass membrane protein</topology>
    </subcellularLocation>
</comment>
<dbReference type="PANTHER" id="PTHR23510">
    <property type="entry name" value="INNER MEMBRANE TRANSPORT PROTEIN YAJR"/>
    <property type="match status" value="1"/>
</dbReference>
<evidence type="ECO:0000256" key="1">
    <source>
        <dbReference type="ARBA" id="ARBA00004127"/>
    </source>
</evidence>
<dbReference type="InterPro" id="IPR051068">
    <property type="entry name" value="MFS_Domain-Containing_Protein"/>
</dbReference>
<sequence length="115" mass="12763">MSGLPSLDSRVRILAKIPFSRALASYNRTLDPAAGKEFMGYVVGANPLGQMLFSPLVGWWGNKMGSIRLPLLSSLAMFTLASAAYSMLEIFNTYRKYWMLLARFFVGVSSGKLWS</sequence>
<evidence type="ECO:0000256" key="5">
    <source>
        <dbReference type="ARBA" id="ARBA00023136"/>
    </source>
</evidence>
<proteinExistence type="predicted"/>
<evidence type="ECO:0000259" key="7">
    <source>
        <dbReference type="PROSITE" id="PS50850"/>
    </source>
</evidence>
<reference evidence="8" key="1">
    <citation type="submission" date="2020-11" db="EMBL/GenBank/DDBJ databases">
        <authorList>
            <person name="Tran Van P."/>
        </authorList>
    </citation>
    <scope>NUCLEOTIDE SEQUENCE</scope>
</reference>
<feature type="transmembrane region" description="Helical" evidence="6">
    <location>
        <begin position="71"/>
        <end position="91"/>
    </location>
</feature>
<dbReference type="GO" id="GO:0012505">
    <property type="term" value="C:endomembrane system"/>
    <property type="evidence" value="ECO:0007669"/>
    <property type="project" value="UniProtKB-SubCell"/>
</dbReference>
<evidence type="ECO:0000256" key="6">
    <source>
        <dbReference type="SAM" id="Phobius"/>
    </source>
</evidence>
<organism evidence="8">
    <name type="scientific">Timema douglasi</name>
    <name type="common">Walking stick</name>
    <dbReference type="NCBI Taxonomy" id="61478"/>
    <lineage>
        <taxon>Eukaryota</taxon>
        <taxon>Metazoa</taxon>
        <taxon>Ecdysozoa</taxon>
        <taxon>Arthropoda</taxon>
        <taxon>Hexapoda</taxon>
        <taxon>Insecta</taxon>
        <taxon>Pterygota</taxon>
        <taxon>Neoptera</taxon>
        <taxon>Polyneoptera</taxon>
        <taxon>Phasmatodea</taxon>
        <taxon>Timematodea</taxon>
        <taxon>Timematoidea</taxon>
        <taxon>Timematidae</taxon>
        <taxon>Timema</taxon>
    </lineage>
</organism>
<keyword evidence="2" id="KW-0813">Transport</keyword>
<evidence type="ECO:0000256" key="3">
    <source>
        <dbReference type="ARBA" id="ARBA00022692"/>
    </source>
</evidence>
<dbReference type="SUPFAM" id="SSF103473">
    <property type="entry name" value="MFS general substrate transporter"/>
    <property type="match status" value="1"/>
</dbReference>
<feature type="domain" description="Major facilitator superfamily (MFS) profile" evidence="7">
    <location>
        <begin position="1"/>
        <end position="115"/>
    </location>
</feature>